<dbReference type="GO" id="GO:0015036">
    <property type="term" value="F:disulfide oxidoreductase activity"/>
    <property type="evidence" value="ECO:0007669"/>
    <property type="project" value="UniProtKB-ARBA"/>
</dbReference>
<dbReference type="RefSeq" id="WP_245615724.1">
    <property type="nucleotide sequence ID" value="NZ_JFZB01000031.1"/>
</dbReference>
<dbReference type="eggNOG" id="COG0526">
    <property type="taxonomic scope" value="Bacteria"/>
</dbReference>
<dbReference type="STRING" id="1105367.CG50_07255"/>
<feature type="chain" id="PRO_5001816994" description="Thioredoxin domain-containing protein" evidence="4">
    <location>
        <begin position="28"/>
        <end position="191"/>
    </location>
</feature>
<dbReference type="Proteomes" id="UP000028824">
    <property type="component" value="Unassembled WGS sequence"/>
</dbReference>
<dbReference type="PANTHER" id="PTHR42852:SF13">
    <property type="entry name" value="PROTEIN DIPZ"/>
    <property type="match status" value="1"/>
</dbReference>
<dbReference type="PROSITE" id="PS00194">
    <property type="entry name" value="THIOREDOXIN_1"/>
    <property type="match status" value="1"/>
</dbReference>
<feature type="signal peptide" evidence="4">
    <location>
        <begin position="1"/>
        <end position="27"/>
    </location>
</feature>
<keyword evidence="7" id="KW-1185">Reference proteome</keyword>
<dbReference type="AlphaFoldDB" id="A0A086XSC1"/>
<reference evidence="6 7" key="1">
    <citation type="submission" date="2014-03" db="EMBL/GenBank/DDBJ databases">
        <title>Genome of Paenirhodobacter enshiensis DW2-9.</title>
        <authorList>
            <person name="Wang D."/>
            <person name="Wang G."/>
        </authorList>
    </citation>
    <scope>NUCLEOTIDE SEQUENCE [LARGE SCALE GENOMIC DNA]</scope>
    <source>
        <strain evidence="6 7">DW2-9</strain>
    </source>
</reference>
<dbReference type="SUPFAM" id="SSF52833">
    <property type="entry name" value="Thioredoxin-like"/>
    <property type="match status" value="1"/>
</dbReference>
<comment type="subcellular location">
    <subcellularLocation>
        <location evidence="1">Cell envelope</location>
    </subcellularLocation>
</comment>
<evidence type="ECO:0000256" key="1">
    <source>
        <dbReference type="ARBA" id="ARBA00004196"/>
    </source>
</evidence>
<keyword evidence="3" id="KW-0676">Redox-active center</keyword>
<keyword evidence="2" id="KW-0201">Cytochrome c-type biogenesis</keyword>
<protein>
    <recommendedName>
        <fullName evidence="5">Thioredoxin domain-containing protein</fullName>
    </recommendedName>
</protein>
<sequence length="191" mass="20534">MLRPLTLRSLVLYTALSLCANALPAAASPLSAELTALRQGEMSRLAVMETPLPVPDLPFTDETGAAHSMTEFHGKVVLLNFWATWCVPCRTEMPELDALQGAMAGPDFAVVTIASGRNPQGQIARFFDQAGVTHLPRYQDESQRIARGMGVMGLPVSVLIDRDGHEIARLIGGADWSSPEARAVIKAAIAR</sequence>
<organism evidence="6 7">
    <name type="scientific">Paenirhodobacter enshiensis</name>
    <dbReference type="NCBI Taxonomy" id="1105367"/>
    <lineage>
        <taxon>Bacteria</taxon>
        <taxon>Pseudomonadati</taxon>
        <taxon>Pseudomonadota</taxon>
        <taxon>Alphaproteobacteria</taxon>
        <taxon>Rhodobacterales</taxon>
        <taxon>Rhodobacter group</taxon>
        <taxon>Paenirhodobacter</taxon>
    </lineage>
</organism>
<comment type="caution">
    <text evidence="6">The sequence shown here is derived from an EMBL/GenBank/DDBJ whole genome shotgun (WGS) entry which is preliminary data.</text>
</comment>
<feature type="domain" description="Thioredoxin" evidence="5">
    <location>
        <begin position="48"/>
        <end position="190"/>
    </location>
</feature>
<accession>A0A086XSC1</accession>
<dbReference type="InterPro" id="IPR036249">
    <property type="entry name" value="Thioredoxin-like_sf"/>
</dbReference>
<dbReference type="PROSITE" id="PS51352">
    <property type="entry name" value="THIOREDOXIN_2"/>
    <property type="match status" value="1"/>
</dbReference>
<dbReference type="InterPro" id="IPR017937">
    <property type="entry name" value="Thioredoxin_CS"/>
</dbReference>
<dbReference type="Pfam" id="PF08534">
    <property type="entry name" value="Redoxin"/>
    <property type="match status" value="1"/>
</dbReference>
<name>A0A086XSC1_9RHOB</name>
<dbReference type="Gene3D" id="3.40.30.10">
    <property type="entry name" value="Glutaredoxin"/>
    <property type="match status" value="1"/>
</dbReference>
<keyword evidence="4" id="KW-0732">Signal</keyword>
<dbReference type="PANTHER" id="PTHR42852">
    <property type="entry name" value="THIOL:DISULFIDE INTERCHANGE PROTEIN DSBE"/>
    <property type="match status" value="1"/>
</dbReference>
<dbReference type="EMBL" id="JFZB01000031">
    <property type="protein sequence ID" value="KFI24921.1"/>
    <property type="molecule type" value="Genomic_DNA"/>
</dbReference>
<proteinExistence type="predicted"/>
<evidence type="ECO:0000259" key="5">
    <source>
        <dbReference type="PROSITE" id="PS51352"/>
    </source>
</evidence>
<dbReference type="InterPro" id="IPR050553">
    <property type="entry name" value="Thioredoxin_ResA/DsbE_sf"/>
</dbReference>
<dbReference type="GO" id="GO:0030313">
    <property type="term" value="C:cell envelope"/>
    <property type="evidence" value="ECO:0007669"/>
    <property type="project" value="UniProtKB-SubCell"/>
</dbReference>
<dbReference type="CDD" id="cd02966">
    <property type="entry name" value="TlpA_like_family"/>
    <property type="match status" value="1"/>
</dbReference>
<gene>
    <name evidence="6" type="ORF">CG50_07255</name>
</gene>
<evidence type="ECO:0000256" key="3">
    <source>
        <dbReference type="ARBA" id="ARBA00023284"/>
    </source>
</evidence>
<evidence type="ECO:0000313" key="7">
    <source>
        <dbReference type="Proteomes" id="UP000028824"/>
    </source>
</evidence>
<dbReference type="GO" id="GO:0017004">
    <property type="term" value="P:cytochrome complex assembly"/>
    <property type="evidence" value="ECO:0007669"/>
    <property type="project" value="UniProtKB-KW"/>
</dbReference>
<dbReference type="InterPro" id="IPR013766">
    <property type="entry name" value="Thioredoxin_domain"/>
</dbReference>
<evidence type="ECO:0000256" key="2">
    <source>
        <dbReference type="ARBA" id="ARBA00022748"/>
    </source>
</evidence>
<evidence type="ECO:0000256" key="4">
    <source>
        <dbReference type="SAM" id="SignalP"/>
    </source>
</evidence>
<evidence type="ECO:0000313" key="6">
    <source>
        <dbReference type="EMBL" id="KFI24921.1"/>
    </source>
</evidence>
<dbReference type="InterPro" id="IPR013740">
    <property type="entry name" value="Redoxin"/>
</dbReference>